<proteinExistence type="predicted"/>
<keyword evidence="1" id="KW-0812">Transmembrane</keyword>
<dbReference type="AlphaFoldDB" id="A0A369AHR8"/>
<evidence type="ECO:0000313" key="2">
    <source>
        <dbReference type="EMBL" id="QRV22855.1"/>
    </source>
</evidence>
<dbReference type="EMBL" id="QPJQ01000007">
    <property type="protein sequence ID" value="RCX06984.1"/>
    <property type="molecule type" value="Genomic_DNA"/>
</dbReference>
<dbReference type="OrthoDB" id="6107635at2"/>
<evidence type="ECO:0000313" key="5">
    <source>
        <dbReference type="Proteomes" id="UP000644167"/>
    </source>
</evidence>
<keyword evidence="5" id="KW-1185">Reference proteome</keyword>
<accession>A0A369AHR8</accession>
<reference evidence="2 5" key="2">
    <citation type="submission" date="2021-02" db="EMBL/GenBank/DDBJ databases">
        <title>The genome of Marinomonas foliarum JZW.</title>
        <authorList>
            <person name="Sun M."/>
        </authorList>
    </citation>
    <scope>NUCLEOTIDE SEQUENCE [LARGE SCALE GENOMIC DNA]</scope>
    <source>
        <strain evidence="2 5">JZW</strain>
    </source>
</reference>
<protein>
    <submittedName>
        <fullName evidence="3">Uncharacterized protein</fullName>
    </submittedName>
</protein>
<name>A0A369AHR8_9GAMM</name>
<keyword evidence="1" id="KW-1133">Transmembrane helix</keyword>
<keyword evidence="1" id="KW-0472">Membrane</keyword>
<evidence type="ECO:0000256" key="1">
    <source>
        <dbReference type="SAM" id="Phobius"/>
    </source>
</evidence>
<dbReference type="EMBL" id="CP070273">
    <property type="protein sequence ID" value="QRV22855.1"/>
    <property type="molecule type" value="Genomic_DNA"/>
</dbReference>
<reference evidence="3 4" key="1">
    <citation type="submission" date="2018-07" db="EMBL/GenBank/DDBJ databases">
        <title>Genomic Encyclopedia of Type Strains, Phase III (KMG-III): the genomes of soil and plant-associated and newly described type strains.</title>
        <authorList>
            <person name="Whitman W."/>
        </authorList>
    </citation>
    <scope>NUCLEOTIDE SEQUENCE [LARGE SCALE GENOMIC DNA]</scope>
    <source>
        <strain evidence="3 4">CECT 7731</strain>
    </source>
</reference>
<sequence length="65" mass="7404">MVASPKIMQLVESLLRIILTILFFYAFKGLFEVDNDLLLAFFSILCAFVTFKGLVIIFNKVTAKK</sequence>
<feature type="transmembrane region" description="Helical" evidence="1">
    <location>
        <begin position="37"/>
        <end position="58"/>
    </location>
</feature>
<dbReference type="Proteomes" id="UP000644167">
    <property type="component" value="Chromosome"/>
</dbReference>
<gene>
    <name evidence="3" type="ORF">DFP77_10783</name>
    <name evidence="2" type="ORF">JSY38_12330</name>
</gene>
<evidence type="ECO:0000313" key="4">
    <source>
        <dbReference type="Proteomes" id="UP000253506"/>
    </source>
</evidence>
<feature type="transmembrane region" description="Helical" evidence="1">
    <location>
        <begin position="14"/>
        <end position="31"/>
    </location>
</feature>
<dbReference type="RefSeq" id="WP_114411283.1">
    <property type="nucleotide sequence ID" value="NZ_CP070273.1"/>
</dbReference>
<organism evidence="3 4">
    <name type="scientific">Marinomonas foliarum</name>
    <dbReference type="NCBI Taxonomy" id="491950"/>
    <lineage>
        <taxon>Bacteria</taxon>
        <taxon>Pseudomonadati</taxon>
        <taxon>Pseudomonadota</taxon>
        <taxon>Gammaproteobacteria</taxon>
        <taxon>Oceanospirillales</taxon>
        <taxon>Oceanospirillaceae</taxon>
        <taxon>Marinomonas</taxon>
    </lineage>
</organism>
<evidence type="ECO:0000313" key="3">
    <source>
        <dbReference type="EMBL" id="RCX06984.1"/>
    </source>
</evidence>
<dbReference type="Proteomes" id="UP000253506">
    <property type="component" value="Unassembled WGS sequence"/>
</dbReference>